<dbReference type="Proteomes" id="UP000886069">
    <property type="component" value="Unassembled WGS sequence"/>
</dbReference>
<dbReference type="AlphaFoldDB" id="A0A7V2AUW0"/>
<dbReference type="InterPro" id="IPR011047">
    <property type="entry name" value="Quinoprotein_ADH-like_sf"/>
</dbReference>
<feature type="non-terminal residue" evidence="3">
    <location>
        <position position="299"/>
    </location>
</feature>
<feature type="domain" description="Pyrrolo-quinoline quinone repeat" evidence="2">
    <location>
        <begin position="84"/>
        <end position="211"/>
    </location>
</feature>
<dbReference type="EMBL" id="DSEC01000324">
    <property type="protein sequence ID" value="HER43718.1"/>
    <property type="molecule type" value="Genomic_DNA"/>
</dbReference>
<evidence type="ECO:0000259" key="2">
    <source>
        <dbReference type="Pfam" id="PF13360"/>
    </source>
</evidence>
<gene>
    <name evidence="3" type="ORF">ENO08_04585</name>
</gene>
<dbReference type="InterPro" id="IPR018391">
    <property type="entry name" value="PQQ_b-propeller_rpt"/>
</dbReference>
<reference evidence="3" key="1">
    <citation type="journal article" date="2020" name="mSystems">
        <title>Genome- and Community-Level Interaction Insights into Carbon Utilization and Element Cycling Functions of Hydrothermarchaeota in Hydrothermal Sediment.</title>
        <authorList>
            <person name="Zhou Z."/>
            <person name="Liu Y."/>
            <person name="Xu W."/>
            <person name="Pan J."/>
            <person name="Luo Z.H."/>
            <person name="Li M."/>
        </authorList>
    </citation>
    <scope>NUCLEOTIDE SEQUENCE [LARGE SCALE GENOMIC DNA]</scope>
    <source>
        <strain evidence="3">SpSt-1233</strain>
    </source>
</reference>
<dbReference type="SMART" id="SM00564">
    <property type="entry name" value="PQQ"/>
    <property type="match status" value="5"/>
</dbReference>
<name>A0A7V2AUW0_UNCEI</name>
<keyword evidence="1" id="KW-0732">Signal</keyword>
<sequence>MKILGAVLPLFIVLSIAYESSAQTSAWPMFRRDLLHTARTPYSGPASPVVAWSFQTNEAIASSVSLGADGTIYFGSGYNAAVGDSSLYALNPDGSLKWRFKTGSGIFSSPAVGPDGTIYVGSLDRNLYAIEDSLTYGKLKWKFQHLFWVYSSPAVAEDGTIYIGGLDFNLYAVNPDGTEKWRYFTGWCIFSSPIIGPDGAIYVGSKDHNLYAFEDSLAYPKLRWKHPFGTFFDGHLVDSSPAMGPGGAIYVGTDPYGAAGQTPVPVDTAFYAVNPDGTRRWSVDVGPDGTESSPAVGPD</sequence>
<organism evidence="3">
    <name type="scientific">Eiseniibacteriota bacterium</name>
    <dbReference type="NCBI Taxonomy" id="2212470"/>
    <lineage>
        <taxon>Bacteria</taxon>
        <taxon>Candidatus Eiseniibacteriota</taxon>
    </lineage>
</organism>
<accession>A0A7V2AUW0</accession>
<evidence type="ECO:0000256" key="1">
    <source>
        <dbReference type="SAM" id="SignalP"/>
    </source>
</evidence>
<protein>
    <recommendedName>
        <fullName evidence="2">Pyrrolo-quinoline quinone repeat domain-containing protein</fullName>
    </recommendedName>
</protein>
<comment type="caution">
    <text evidence="3">The sequence shown here is derived from an EMBL/GenBank/DDBJ whole genome shotgun (WGS) entry which is preliminary data.</text>
</comment>
<dbReference type="Gene3D" id="2.130.10.10">
    <property type="entry name" value="YVTN repeat-like/Quinoprotein amine dehydrogenase"/>
    <property type="match status" value="1"/>
</dbReference>
<dbReference type="InterPro" id="IPR015943">
    <property type="entry name" value="WD40/YVTN_repeat-like_dom_sf"/>
</dbReference>
<proteinExistence type="predicted"/>
<feature type="chain" id="PRO_5031394577" description="Pyrrolo-quinoline quinone repeat domain-containing protein" evidence="1">
    <location>
        <begin position="23"/>
        <end position="299"/>
    </location>
</feature>
<dbReference type="Pfam" id="PF13360">
    <property type="entry name" value="PQQ_2"/>
    <property type="match status" value="1"/>
</dbReference>
<dbReference type="SUPFAM" id="SSF50998">
    <property type="entry name" value="Quinoprotein alcohol dehydrogenase-like"/>
    <property type="match status" value="1"/>
</dbReference>
<feature type="signal peptide" evidence="1">
    <location>
        <begin position="1"/>
        <end position="22"/>
    </location>
</feature>
<dbReference type="PANTHER" id="PTHR34512">
    <property type="entry name" value="CELL SURFACE PROTEIN"/>
    <property type="match status" value="1"/>
</dbReference>
<dbReference type="PANTHER" id="PTHR34512:SF30">
    <property type="entry name" value="OUTER MEMBRANE PROTEIN ASSEMBLY FACTOR BAMB"/>
    <property type="match status" value="1"/>
</dbReference>
<evidence type="ECO:0000313" key="3">
    <source>
        <dbReference type="EMBL" id="HER43718.1"/>
    </source>
</evidence>
<dbReference type="InterPro" id="IPR002372">
    <property type="entry name" value="PQQ_rpt_dom"/>
</dbReference>